<keyword evidence="3" id="KW-1185">Reference proteome</keyword>
<dbReference type="Proteomes" id="UP000720595">
    <property type="component" value="Unassembled WGS sequence"/>
</dbReference>
<comment type="caution">
    <text evidence="2">The sequence shown here is derived from an EMBL/GenBank/DDBJ whole genome shotgun (WGS) entry which is preliminary data.</text>
</comment>
<sequence>MILRTRNKGHLMIEVLFSIAIVGLIASVIMPNIISLLENQNYLKERELLIYAVNSKMEEIIGDAYNNKDLKINFDKDDDTKKNFIINVVKNNEGNLNHVIVSGKRRGSDEEIKLEVYLPQEGLFTN</sequence>
<organism evidence="2 3">
    <name type="scientific">Peptoniphilus gorbachii</name>
    <dbReference type="NCBI Taxonomy" id="411567"/>
    <lineage>
        <taxon>Bacteria</taxon>
        <taxon>Bacillati</taxon>
        <taxon>Bacillota</taxon>
        <taxon>Tissierellia</taxon>
        <taxon>Tissierellales</taxon>
        <taxon>Peptoniphilaceae</taxon>
        <taxon>Peptoniphilus</taxon>
    </lineage>
</organism>
<keyword evidence="1" id="KW-0812">Transmembrane</keyword>
<feature type="transmembrane region" description="Helical" evidence="1">
    <location>
        <begin position="12"/>
        <end position="34"/>
    </location>
</feature>
<dbReference type="Gene3D" id="3.30.700.10">
    <property type="entry name" value="Glycoprotein, Type 4 Pilin"/>
    <property type="match status" value="1"/>
</dbReference>
<name>A0ABS2MHK4_9FIRM</name>
<dbReference type="RefSeq" id="WP_156700826.1">
    <property type="nucleotide sequence ID" value="NZ_CACRUP010000010.1"/>
</dbReference>
<evidence type="ECO:0000313" key="3">
    <source>
        <dbReference type="Proteomes" id="UP000720595"/>
    </source>
</evidence>
<keyword evidence="1" id="KW-0472">Membrane</keyword>
<accession>A0ABS2MHK4</accession>
<gene>
    <name evidence="2" type="ORF">JOD41_000201</name>
</gene>
<reference evidence="2 3" key="1">
    <citation type="submission" date="2021-01" db="EMBL/GenBank/DDBJ databases">
        <title>Genomic Encyclopedia of Type Strains, Phase IV (KMG-IV): sequencing the most valuable type-strain genomes for metagenomic binning, comparative biology and taxonomic classification.</title>
        <authorList>
            <person name="Goeker M."/>
        </authorList>
    </citation>
    <scope>NUCLEOTIDE SEQUENCE [LARGE SCALE GENOMIC DNA]</scope>
    <source>
        <strain evidence="2 3">DSM 21461</strain>
    </source>
</reference>
<protein>
    <submittedName>
        <fullName evidence="2">Type II secretory pathway pseudopilin PulG</fullName>
    </submittedName>
</protein>
<proteinExistence type="predicted"/>
<keyword evidence="1" id="KW-1133">Transmembrane helix</keyword>
<evidence type="ECO:0000256" key="1">
    <source>
        <dbReference type="SAM" id="Phobius"/>
    </source>
</evidence>
<evidence type="ECO:0000313" key="2">
    <source>
        <dbReference type="EMBL" id="MBM7549486.1"/>
    </source>
</evidence>
<dbReference type="EMBL" id="JAFBDH010000001">
    <property type="protein sequence ID" value="MBM7549486.1"/>
    <property type="molecule type" value="Genomic_DNA"/>
</dbReference>